<comment type="caution">
    <text evidence="3">The sequence shown here is derived from an EMBL/GenBank/DDBJ whole genome shotgun (WGS) entry which is preliminary data.</text>
</comment>
<keyword evidence="3" id="KW-0808">Transferase</keyword>
<dbReference type="CDD" id="cd01908">
    <property type="entry name" value="YafJ"/>
    <property type="match status" value="1"/>
</dbReference>
<protein>
    <submittedName>
        <fullName evidence="3">Class II glutamine amidotransferase</fullName>
    </submittedName>
</protein>
<dbReference type="EMBL" id="JACJFM010000011">
    <property type="protein sequence ID" value="MBB1487070.1"/>
    <property type="molecule type" value="Genomic_DNA"/>
</dbReference>
<feature type="domain" description="Glutamine amidotransferase type-2" evidence="2">
    <location>
        <begin position="2"/>
        <end position="270"/>
    </location>
</feature>
<accession>A0A839IQT2</accession>
<dbReference type="RefSeq" id="WP_182808847.1">
    <property type="nucleotide sequence ID" value="NZ_JACJFM010000011.1"/>
</dbReference>
<name>A0A839IQT2_9GAMM</name>
<evidence type="ECO:0000259" key="2">
    <source>
        <dbReference type="PROSITE" id="PS51278"/>
    </source>
</evidence>
<keyword evidence="4" id="KW-1185">Reference proteome</keyword>
<proteinExistence type="predicted"/>
<dbReference type="GO" id="GO:0016740">
    <property type="term" value="F:transferase activity"/>
    <property type="evidence" value="ECO:0007669"/>
    <property type="project" value="UniProtKB-KW"/>
</dbReference>
<gene>
    <name evidence="3" type="ORF">H4O21_10645</name>
</gene>
<dbReference type="AlphaFoldDB" id="A0A839IQT2"/>
<keyword evidence="1 3" id="KW-0315">Glutamine amidotransferase</keyword>
<dbReference type="InterPro" id="IPR026869">
    <property type="entry name" value="EgtC-like"/>
</dbReference>
<dbReference type="PANTHER" id="PTHR42824:SF1">
    <property type="entry name" value="GLUTAMINE AMIDOTRANSFERASE YAFJ-RELATED"/>
    <property type="match status" value="1"/>
</dbReference>
<dbReference type="PROSITE" id="PS51278">
    <property type="entry name" value="GATASE_TYPE_2"/>
    <property type="match status" value="1"/>
</dbReference>
<dbReference type="SUPFAM" id="SSF56235">
    <property type="entry name" value="N-terminal nucleophile aminohydrolases (Ntn hydrolases)"/>
    <property type="match status" value="1"/>
</dbReference>
<evidence type="ECO:0000256" key="1">
    <source>
        <dbReference type="ARBA" id="ARBA00022962"/>
    </source>
</evidence>
<reference evidence="3 4" key="1">
    <citation type="submission" date="2020-08" db="EMBL/GenBank/DDBJ databases">
        <title>Oceanospirillum sp. nov. isolated from marine sediment.</title>
        <authorList>
            <person name="Ji X."/>
        </authorList>
    </citation>
    <scope>NUCLEOTIDE SEQUENCE [LARGE SCALE GENOMIC DNA]</scope>
    <source>
        <strain evidence="3 4">D5</strain>
    </source>
</reference>
<dbReference type="InterPro" id="IPR029055">
    <property type="entry name" value="Ntn_hydrolases_N"/>
</dbReference>
<dbReference type="Gene3D" id="3.60.20.10">
    <property type="entry name" value="Glutamine Phosphoribosylpyrophosphate, subunit 1, domain 1"/>
    <property type="match status" value="1"/>
</dbReference>
<organism evidence="3 4">
    <name type="scientific">Oceanospirillum sediminis</name>
    <dbReference type="NCBI Taxonomy" id="2760088"/>
    <lineage>
        <taxon>Bacteria</taxon>
        <taxon>Pseudomonadati</taxon>
        <taxon>Pseudomonadota</taxon>
        <taxon>Gammaproteobacteria</taxon>
        <taxon>Oceanospirillales</taxon>
        <taxon>Oceanospirillaceae</taxon>
        <taxon>Oceanospirillum</taxon>
    </lineage>
</organism>
<dbReference type="Pfam" id="PF13230">
    <property type="entry name" value="GATase_4"/>
    <property type="match status" value="1"/>
</dbReference>
<dbReference type="Proteomes" id="UP000565262">
    <property type="component" value="Unassembled WGS sequence"/>
</dbReference>
<evidence type="ECO:0000313" key="3">
    <source>
        <dbReference type="EMBL" id="MBB1487070.1"/>
    </source>
</evidence>
<sequence length="270" mass="30649">MCELLGMSANVPTDICFSFTGLIRRGGETGPHKDGWGISFYEGKGYREFRDPEPSIDSEIARLIKNYPIKSKAVISHIRQANVGGICLENTHPFSREMWGRYWSYAHNGQLKDAKRRFPASFYLPVGTTDSEQAFCWLLAQLRLNFTDQCAIDPMGKALHGWCEQLREQGVFNMLLSNGDYLFVYCSTKLSWITRRAPFGKAHLSDVEVTVDFKEETTPDDVVTVIATQPLTDNEDWHTMQAGELIVFRDGEVVVRHLSEQEQTKTDQPG</sequence>
<dbReference type="InterPro" id="IPR017932">
    <property type="entry name" value="GATase_2_dom"/>
</dbReference>
<evidence type="ECO:0000313" key="4">
    <source>
        <dbReference type="Proteomes" id="UP000565262"/>
    </source>
</evidence>
<dbReference type="PANTHER" id="PTHR42824">
    <property type="entry name" value="GLUTAMINE AMIDOTRANSFERASE"/>
    <property type="match status" value="1"/>
</dbReference>